<dbReference type="Proteomes" id="UP000029964">
    <property type="component" value="Unassembled WGS sequence"/>
</dbReference>
<dbReference type="EMBL" id="JPKY01000029">
    <property type="protein sequence ID" value="KFH45678.1"/>
    <property type="molecule type" value="Genomic_DNA"/>
</dbReference>
<evidence type="ECO:0000256" key="2">
    <source>
        <dbReference type="ARBA" id="ARBA00022857"/>
    </source>
</evidence>
<comment type="similarity">
    <text evidence="1">Belongs to the short-chain dehydrogenases/reductases (SDR) family.</text>
</comment>
<dbReference type="HOGENOM" id="CLU_010194_4_1_1"/>
<dbReference type="Gene3D" id="3.40.50.720">
    <property type="entry name" value="NAD(P)-binding Rossmann-like Domain"/>
    <property type="match status" value="1"/>
</dbReference>
<dbReference type="FunFam" id="3.40.50.720:FF:000084">
    <property type="entry name" value="Short-chain dehydrogenase reductase"/>
    <property type="match status" value="1"/>
</dbReference>
<protein>
    <submittedName>
        <fullName evidence="4">Versicolorin reductase-like protein</fullName>
    </submittedName>
</protein>
<dbReference type="PRINTS" id="PR00081">
    <property type="entry name" value="GDHRDH"/>
</dbReference>
<evidence type="ECO:0000313" key="5">
    <source>
        <dbReference type="Proteomes" id="UP000029964"/>
    </source>
</evidence>
<dbReference type="PRINTS" id="PR00080">
    <property type="entry name" value="SDRFAMILY"/>
</dbReference>
<keyword evidence="3" id="KW-0560">Oxidoreductase</keyword>
<gene>
    <name evidence="4" type="ORF">ACRE_035020</name>
</gene>
<comment type="caution">
    <text evidence="4">The sequence shown here is derived from an EMBL/GenBank/DDBJ whole genome shotgun (WGS) entry which is preliminary data.</text>
</comment>
<dbReference type="OrthoDB" id="47007at2759"/>
<dbReference type="STRING" id="857340.A0A086T8J6"/>
<dbReference type="PANTHER" id="PTHR48107:SF7">
    <property type="entry name" value="RE15974P"/>
    <property type="match status" value="1"/>
</dbReference>
<evidence type="ECO:0000313" key="4">
    <source>
        <dbReference type="EMBL" id="KFH45678.1"/>
    </source>
</evidence>
<dbReference type="InterPro" id="IPR020904">
    <property type="entry name" value="Sc_DH/Rdtase_CS"/>
</dbReference>
<dbReference type="InterPro" id="IPR036291">
    <property type="entry name" value="NAD(P)-bd_dom_sf"/>
</dbReference>
<name>A0A086T8J6_HAPC1</name>
<keyword evidence="2" id="KW-0521">NADP</keyword>
<reference evidence="5" key="1">
    <citation type="journal article" date="2014" name="Genome Announc.">
        <title>Genome sequence and annotation of Acremonium chrysogenum, producer of the beta-lactam antibiotic cephalosporin C.</title>
        <authorList>
            <person name="Terfehr D."/>
            <person name="Dahlmann T.A."/>
            <person name="Specht T."/>
            <person name="Zadra I."/>
            <person name="Kuernsteiner H."/>
            <person name="Kueck U."/>
        </authorList>
    </citation>
    <scope>NUCLEOTIDE SEQUENCE [LARGE SCALE GENOMIC DNA]</scope>
    <source>
        <strain evidence="5">ATCC 11550 / CBS 779.69 / DSM 880 / IAM 14645 / JCM 23072 / IMI 49137</strain>
    </source>
</reference>
<dbReference type="SUPFAM" id="SSF51735">
    <property type="entry name" value="NAD(P)-binding Rossmann-fold domains"/>
    <property type="match status" value="1"/>
</dbReference>
<evidence type="ECO:0000256" key="3">
    <source>
        <dbReference type="ARBA" id="ARBA00023002"/>
    </source>
</evidence>
<sequence>MPADTLSLEGKVAVVTGSGRENGIGAGIAIALARNGAHVALNYVSDSTSSRAEALAQSIRKDYGVKSTAIKASVSTKDGAQFLVDETLKAFSTDHIDILVNNAGIAYGGGVLDTKPDEIDRMFDTNTKGTIYTVQAAVPHMPHGGRIINVSSSSARRGQVTVPVYGSTKAAIDAITWSLAKELGRSRGITVNSIAPGPVITDIVPEGMEDFFMGSERAETRAADRYGTIEDMGDAVLLLVSEKARWITGQYIGVNGGLTGAF</sequence>
<dbReference type="InterPro" id="IPR002347">
    <property type="entry name" value="SDR_fam"/>
</dbReference>
<keyword evidence="5" id="KW-1185">Reference proteome</keyword>
<evidence type="ECO:0000256" key="1">
    <source>
        <dbReference type="ARBA" id="ARBA00006484"/>
    </source>
</evidence>
<dbReference type="Pfam" id="PF13561">
    <property type="entry name" value="adh_short_C2"/>
    <property type="match status" value="1"/>
</dbReference>
<dbReference type="GO" id="GO:0016614">
    <property type="term" value="F:oxidoreductase activity, acting on CH-OH group of donors"/>
    <property type="evidence" value="ECO:0007669"/>
    <property type="project" value="UniProtKB-ARBA"/>
</dbReference>
<dbReference type="AlphaFoldDB" id="A0A086T8J6"/>
<organism evidence="4 5">
    <name type="scientific">Hapsidospora chrysogenum (strain ATCC 11550 / CBS 779.69 / DSM 880 / IAM 14645 / JCM 23072 / IMI 49137)</name>
    <name type="common">Acremonium chrysogenum</name>
    <dbReference type="NCBI Taxonomy" id="857340"/>
    <lineage>
        <taxon>Eukaryota</taxon>
        <taxon>Fungi</taxon>
        <taxon>Dikarya</taxon>
        <taxon>Ascomycota</taxon>
        <taxon>Pezizomycotina</taxon>
        <taxon>Sordariomycetes</taxon>
        <taxon>Hypocreomycetidae</taxon>
        <taxon>Hypocreales</taxon>
        <taxon>Bionectriaceae</taxon>
        <taxon>Hapsidospora</taxon>
    </lineage>
</organism>
<proteinExistence type="inferred from homology"/>
<dbReference type="PANTHER" id="PTHR48107">
    <property type="entry name" value="NADPH-DEPENDENT ALDEHYDE REDUCTASE-LIKE PROTEIN, CHLOROPLASTIC-RELATED"/>
    <property type="match status" value="1"/>
</dbReference>
<dbReference type="PROSITE" id="PS00061">
    <property type="entry name" value="ADH_SHORT"/>
    <property type="match status" value="1"/>
</dbReference>
<accession>A0A086T8J6</accession>